<protein>
    <submittedName>
        <fullName evidence="1">Uncharacterized protein</fullName>
    </submittedName>
</protein>
<accession>A0A0E9VSW8</accession>
<reference evidence="1" key="1">
    <citation type="submission" date="2014-11" db="EMBL/GenBank/DDBJ databases">
        <authorList>
            <person name="Amaro Gonzalez C."/>
        </authorList>
    </citation>
    <scope>NUCLEOTIDE SEQUENCE</scope>
</reference>
<evidence type="ECO:0000313" key="1">
    <source>
        <dbReference type="EMBL" id="JAH80378.1"/>
    </source>
</evidence>
<name>A0A0E9VSW8_ANGAN</name>
<sequence length="24" mass="2590">MSICSLYSVESKHYSAPTCSELGP</sequence>
<dbReference type="EMBL" id="GBXM01028199">
    <property type="protein sequence ID" value="JAH80378.1"/>
    <property type="molecule type" value="Transcribed_RNA"/>
</dbReference>
<organism evidence="1">
    <name type="scientific">Anguilla anguilla</name>
    <name type="common">European freshwater eel</name>
    <name type="synonym">Muraena anguilla</name>
    <dbReference type="NCBI Taxonomy" id="7936"/>
    <lineage>
        <taxon>Eukaryota</taxon>
        <taxon>Metazoa</taxon>
        <taxon>Chordata</taxon>
        <taxon>Craniata</taxon>
        <taxon>Vertebrata</taxon>
        <taxon>Euteleostomi</taxon>
        <taxon>Actinopterygii</taxon>
        <taxon>Neopterygii</taxon>
        <taxon>Teleostei</taxon>
        <taxon>Anguilliformes</taxon>
        <taxon>Anguillidae</taxon>
        <taxon>Anguilla</taxon>
    </lineage>
</organism>
<proteinExistence type="predicted"/>
<reference evidence="1" key="2">
    <citation type="journal article" date="2015" name="Fish Shellfish Immunol.">
        <title>Early steps in the European eel (Anguilla anguilla)-Vibrio vulnificus interaction in the gills: Role of the RtxA13 toxin.</title>
        <authorList>
            <person name="Callol A."/>
            <person name="Pajuelo D."/>
            <person name="Ebbesson L."/>
            <person name="Teles M."/>
            <person name="MacKenzie S."/>
            <person name="Amaro C."/>
        </authorList>
    </citation>
    <scope>NUCLEOTIDE SEQUENCE</scope>
</reference>
<dbReference type="AlphaFoldDB" id="A0A0E9VSW8"/>